<feature type="chain" id="PRO_5045705435" evidence="1">
    <location>
        <begin position="24"/>
        <end position="101"/>
    </location>
</feature>
<name>A0ABN8MXD2_9CNID</name>
<keyword evidence="1" id="KW-0732">Signal</keyword>
<evidence type="ECO:0000313" key="3">
    <source>
        <dbReference type="Proteomes" id="UP001159405"/>
    </source>
</evidence>
<dbReference type="Proteomes" id="UP001159405">
    <property type="component" value="Unassembled WGS sequence"/>
</dbReference>
<evidence type="ECO:0000313" key="2">
    <source>
        <dbReference type="EMBL" id="CAH3036638.1"/>
    </source>
</evidence>
<keyword evidence="3" id="KW-1185">Reference proteome</keyword>
<accession>A0ABN8MXD2</accession>
<gene>
    <name evidence="2" type="ORF">PLOB_00031092</name>
</gene>
<feature type="signal peptide" evidence="1">
    <location>
        <begin position="1"/>
        <end position="23"/>
    </location>
</feature>
<organism evidence="2 3">
    <name type="scientific">Porites lobata</name>
    <dbReference type="NCBI Taxonomy" id="104759"/>
    <lineage>
        <taxon>Eukaryota</taxon>
        <taxon>Metazoa</taxon>
        <taxon>Cnidaria</taxon>
        <taxon>Anthozoa</taxon>
        <taxon>Hexacorallia</taxon>
        <taxon>Scleractinia</taxon>
        <taxon>Fungiina</taxon>
        <taxon>Poritidae</taxon>
        <taxon>Porites</taxon>
    </lineage>
</organism>
<evidence type="ECO:0000256" key="1">
    <source>
        <dbReference type="SAM" id="SignalP"/>
    </source>
</evidence>
<protein>
    <submittedName>
        <fullName evidence="2">Uncharacterized protein</fullName>
    </submittedName>
</protein>
<sequence>MRSRSPSLVQMTMIVILLGLLFADEVMSSPFIYSQEYCQLNPEYCKKRNAEIPGKGYCYSRVTLIGRVPAFKAEGPGSIPGRRQRHTPRWYGAPFMDWECD</sequence>
<comment type="caution">
    <text evidence="2">The sequence shown here is derived from an EMBL/GenBank/DDBJ whole genome shotgun (WGS) entry which is preliminary data.</text>
</comment>
<dbReference type="EMBL" id="CALNXK010000004">
    <property type="protein sequence ID" value="CAH3036638.1"/>
    <property type="molecule type" value="Genomic_DNA"/>
</dbReference>
<proteinExistence type="predicted"/>
<reference evidence="2 3" key="1">
    <citation type="submission" date="2022-05" db="EMBL/GenBank/DDBJ databases">
        <authorList>
            <consortium name="Genoscope - CEA"/>
            <person name="William W."/>
        </authorList>
    </citation>
    <scope>NUCLEOTIDE SEQUENCE [LARGE SCALE GENOMIC DNA]</scope>
</reference>